<gene>
    <name evidence="1" type="ORF">A3F84_01955</name>
</gene>
<evidence type="ECO:0000313" key="2">
    <source>
        <dbReference type="Proteomes" id="UP000178606"/>
    </source>
</evidence>
<evidence type="ECO:0000313" key="1">
    <source>
        <dbReference type="EMBL" id="OGG46060.1"/>
    </source>
</evidence>
<dbReference type="InterPro" id="IPR013783">
    <property type="entry name" value="Ig-like_fold"/>
</dbReference>
<dbReference type="EMBL" id="MFKF01000345">
    <property type="protein sequence ID" value="OGG46060.1"/>
    <property type="molecule type" value="Genomic_DNA"/>
</dbReference>
<dbReference type="AlphaFoldDB" id="A0A1F6CAF6"/>
<dbReference type="Gene3D" id="2.60.40.10">
    <property type="entry name" value="Immunoglobulins"/>
    <property type="match status" value="1"/>
</dbReference>
<accession>A0A1F6CAF6</accession>
<organism evidence="1 2">
    <name type="scientific">Handelsmanbacteria sp. (strain RIFCSPLOWO2_12_FULL_64_10)</name>
    <dbReference type="NCBI Taxonomy" id="1817868"/>
    <lineage>
        <taxon>Bacteria</taxon>
        <taxon>Candidatus Handelsmaniibacteriota</taxon>
    </lineage>
</organism>
<evidence type="ECO:0008006" key="3">
    <source>
        <dbReference type="Google" id="ProtNLM"/>
    </source>
</evidence>
<dbReference type="Proteomes" id="UP000178606">
    <property type="component" value="Unassembled WGS sequence"/>
</dbReference>
<name>A0A1F6CAF6_HANXR</name>
<protein>
    <recommendedName>
        <fullName evidence="3">Fibronectin type-III domain-containing protein</fullName>
    </recommendedName>
</protein>
<comment type="caution">
    <text evidence="1">The sequence shown here is derived from an EMBL/GenBank/DDBJ whole genome shotgun (WGS) entry which is preliminary data.</text>
</comment>
<sequence length="770" mass="85296">MQMRDWKIRTCLLAPLTLLLLTPLLGWAQQPEVQRHLTRSQLWQTFRRTGTEGHRLDTSAFNFHDVDLMYPGYRVADRDYEEYWGPEPNKESLNALDAFYTFNVGDGHGVWILTHDPANAAKPYEVSASNLWLNTPDIVEMDYQPSKGVEKGLGLPTRSPWTNSFTASYWPGAPPILHDLAEIHNVDYNRYIANDNYPEEAVISQWTANRGITVTRKAYAWSHRDYDDFIILEYIFENTGDKTGDGLPDGGLPVPLNNTYFSFHSALTGTETGIIWPSAQNPNQLIVPGRANGRDNWWKYSESPNFDGPAAAVGKKIVYQYDGDYPGNAWDDTYDPILISRMNSYGQQRSSRIEDGQLSDPVYIGTAPLDYTPPFTNDPEIYIAPKTDARGNGGANQPVAVQVWPIRSYNDHDQPGTGTFTEKELYLIYSGLGDSARVYRQPGAVNMFTFAMTYGPYDIPPGGKVKMVRAWVAGTGAGDKNILEWSRSSKAQSEAPGGEAWMLKALERAQYAYDNGYRVPPAPPTPMVNVKSNASGNNELTWSAEILDAANPATGKKDVAGFRVYRSDKQQAGYEIGPWTLLADIPAASTANLRPNATFASAAGAAASKPGAFFYADSGSLPGFEYYYAVTSHTAAGAESNTCAPEQRVGIPRSPIVLNDQRFDRLEEPVLAVPNPYMPNSPYTYGSTRIRFVNIPQKCTIRIFTVNGDLIDTIRHPTRTSDPPKGETEWVQGSFNFGSEASPGLYFFVVESHVAGSEGKLSRGSFILIK</sequence>
<reference evidence="1 2" key="1">
    <citation type="journal article" date="2016" name="Nat. Commun.">
        <title>Thousands of microbial genomes shed light on interconnected biogeochemical processes in an aquifer system.</title>
        <authorList>
            <person name="Anantharaman K."/>
            <person name="Brown C.T."/>
            <person name="Hug L.A."/>
            <person name="Sharon I."/>
            <person name="Castelle C.J."/>
            <person name="Probst A.J."/>
            <person name="Thomas B.C."/>
            <person name="Singh A."/>
            <person name="Wilkins M.J."/>
            <person name="Karaoz U."/>
            <person name="Brodie E.L."/>
            <person name="Williams K.H."/>
            <person name="Hubbard S.S."/>
            <person name="Banfield J.F."/>
        </authorList>
    </citation>
    <scope>NUCLEOTIDE SEQUENCE [LARGE SCALE GENOMIC DNA]</scope>
    <source>
        <strain evidence="2">RIFCSPLOWO2_12_FULL_64_10</strain>
    </source>
</reference>
<proteinExistence type="predicted"/>